<sequence>MFEKLIVQVLNKVLGDFIENIDPAQLNISVLNGNVSLTNMKLKPTLFDSMPFPFSLAYGQIGTINLKIPVWNLLSQPLVIEIRDVFAIVRPKHIKEWNEEVEIKSYQKSNQSMLEQYELFTTNTESLVKKDPSSIDKMVTKILDNLEISIKNIYVRYEDNFSASNHGQGKFVIGILLKEFSTFTTGADWKSKFMAQGDDITHKLAKIKNFTIFMDYEFEDPEQQQLIQQEQRGVILLDDPGKKKKFEYKIDYEGLKADTNNKVFIEIIQNEFQNPDIKHAYIVDRFSMEARIKLNKDPIANKLPQLQLDVLLGGQFKNIDSDDQEIAIRFFVHQPQIIRFLKLIEFIGYYNEFQKGALTRFVTKPLTQDVSDEYIKQYLGWKTISDDKKQVKQAEERRKLLSLIEDEYPCSKMIVLRKFANRVLSQKEEVKKTQDEIEQKVKDLSKQLVGWGLFTSKEKKAQQQKEIDQYRQKLQSEFQSKLAEDEQELDKELQILTKDLSSHHIVNSEDFDKMEDGYIRFKIMLKIPQVKLALMNEFEQDIFEAVVIQQEVFIDLGKAVTTVLYQISSFEVQDRWTGAASFPTILDTKELNNQGQVIQNQLASSQVANALVFKLSTNGPEAVSPFKISLKSEKTLFIVANFHFIKEVKRTVLSALQGEQLDFSFFSEAATERALQYMYAGKEFLEAVKQGEFTHQALDISIQLTAPIILVPENIFDCQKPVLIVDTGLITLESQLEKFDSSVNYKAVTQPHNIYDRYEILLSHFQISILEEGLQLGLESFQRGLGQQIIQKFDSKIVLFNCLEAMHPLFPTAELAIVVTSFEVQFGLRFIKSIINIQTAILQQLDTKEDQIFNQVQNKEELKQLRRLTEYEDIVKMRKKRNEQNLQQQISQNSTDDFYKDILEEADPEEFKDALAMEQKYSYKVPNQELKTENRITIINELESNNKHTNFKVYFAVEKLQLTLRDHTVNEKGEELYENIMNILLLHFGVEVEIDRNLDTKVNLSIYKFLIEDIQRDEAIAQPFRVQILILIIQMILSSPLNELARVSDLSENEDKYYEALNFEGSVMRKSMLSKTQKRFSEEDEFKDAHDSEENVIINEWELNLTIEENHINIEFHVQDLRFVFALPTAKKLIDIGLRFKDIFEDQQAEELESKKVRLAMYEQILDNLEQQSQKQDENLIRKIFMNYSKANRLDGIVGKIMYKEAIQRLYNLYDIHLDTDELKKLSSRPVSLQPQDKFSKSIWLEHLSTKNPILYEKTELVKSKVSVIAFLKHISVCVPLNAAKENSQVMQLSFISNLILKQESMSSNTYEITLNELIKKEPISSSDQLAFSISHFIVEMINTDNFMDLLNNNSRMSSRSSKYKEQQQLFNSCVLINPSRLNIQMSNDYQEDTLTKRTDLNISLEPIEIQVGFTHIDFVNMILIEVQKTLSFLEEKLKASDAKHSILAERKKLEVQKQELLKVEELKQKRSQNKLKPFRKYQKSPVNHLTLKFELESLMLSLNDDSGIVDQPLFQLKSSNTNVNVTINDKENDAASYMLKKLGIFQQRNQNRLDEEQYLKVDFFSMISGRYYNQRSLAFEPLLEQFYLIAQVQQIAQFTPMNLRVQSEKMLNINLTFGMALTIRKILDRIQESFKATEIIKKMNGEQKVTVEEYSIAKEFEKRMQLSSKRDEDRNSMTQRAGFIFENHTGLKVSAELHDRMKTDLIKTKSEDIKALSQISMSQVFMQTQTIQMSESIHQYDTKFVTLDELYKQHKQIMLRKNKGQTIESIEEEPMKMDFDIDWLDKLEGLPIETLGVHSYRTSCLVQHHKDKPKESFFGKQKPEVQVDRNVGVILNIKMDGLIKKVSLESQVLIANNLSKPVQIFVQEINNKNHYPSDNERATIDPDSVFKVPLIWLLGVKQYSLFVEARANTQMVLKNLHELFTDQAAISKLSDSNSTIIRLSYDYHMSVDVQSYTCLPKNPPNGPPQYLVSFNPPLMISNYNFQPLEIRDVTNGSQLMALMGPKESGYLNNIDGYISKPNLQWIYHDNQNDALILNTKEFYVPERLNQQQAMEKFQNNPKNKRDSKQMKLVFDIRKIHYQNIRSYQENFELRERSLHNITSSVQIMIYPKYMMINKTSLSLRCEKDELEPFTNQYFVHTRNKVSFQVPGYKYSQYIDVTTVGLSGQIAFDLNNKDDVRHQQLPQQNYFPQKIELGVVISTAPSPFNKTILISIVPRFLIVNQLGHPIILKQRGCKSQALMNGSQLPYNFEKNLNRQIMMRQPTDAEVMAFARTKRLYQDQADDELEYWSQPFSIDDIEDFQISYPSQTIHDHEQRTWYLAQENTNYQRYVRVIITTQNDATILVVLANPQYPEYEIVNKTDQIVGVAQMQETSILNGLQTLKKQMMPEEMIVGRFSKLTSRVSLPYVWADRTYSNRLLAIRIGNTIREINIDKAMQKTRITLANRINYNVEVSVNGNAKKIKISNINQEKESYKQALYLQSLMKRRFNSKLNIDLDLKGIGLSFIDDKPSELLFLSLYQLQVELQQWTETRTDGSAQMEDITRVKLNLKHIQLDNMVNDIMPVILSPAKSLGNTKDKSAKQKPVREIEESKEESKFNQRADMVPADEDAIPFVQLIITIAQTQDKKTKAVNTRLRAFQVQLQEFMFQAETSILNSNLKFVIELIQTFTDQQKYNVILADSENFERTKSMRREDICDFLNATNSLIDNNETIHANKMFIELIHLGAIKTTLTFKLEKKAFELDVFDPSRGFGILNLFYSILANVASISNSTLSFNELILTDIFVSEEVLIQQITKNYARQAVMQFYKLIGSSDIIGNPVGLVSKLGTGVYEFVSEPTKGLLKGPDEFVGGVGKGVQSLVSNVISGGFDSVSKITGSLYTVVKNVGGDKATEMKKPDHVIDGVYQGVKGGVSELFSGVTGIFTKPIEKTREEGAKGFFKGVGSGLFGALSAPVTATLRAGTSITQGVAQTAISIGNIGKEVQIDTSSVYARFRPPRYITTRNVITEFDEELALVSLIINDLFKGKYANQSIKYFCYLPETKANGEIYNLNPQSSLVIITESKILYLRQDRNEIKRAKPQLIFKSSLRKVTQCEVYQSSANNIRSEPTYLLAVQFYTVGKGQHKFNFVSIGDYTKLEKLYNLLSILPQVEGEDKVKGTKSKASQILEQCF</sequence>
<evidence type="ECO:0000256" key="2">
    <source>
        <dbReference type="ARBA" id="ARBA00022448"/>
    </source>
</evidence>
<gene>
    <name evidence="6" type="primary">Contig12086.g12929</name>
    <name evidence="6" type="ORF">STYLEM_18139</name>
</gene>
<dbReference type="EMBL" id="CCKQ01017142">
    <property type="protein sequence ID" value="CDW89011.1"/>
    <property type="molecule type" value="Genomic_DNA"/>
</dbReference>
<dbReference type="GO" id="GO:0006623">
    <property type="term" value="P:protein targeting to vacuole"/>
    <property type="evidence" value="ECO:0007669"/>
    <property type="project" value="TreeGrafter"/>
</dbReference>
<evidence type="ECO:0000259" key="5">
    <source>
        <dbReference type="Pfam" id="PF12624"/>
    </source>
</evidence>
<dbReference type="InterPro" id="IPR026847">
    <property type="entry name" value="VPS13"/>
</dbReference>
<protein>
    <submittedName>
        <fullName evidence="6">Vacuolar protein sorting-associated protein 13 family protein</fullName>
    </submittedName>
</protein>
<evidence type="ECO:0000256" key="1">
    <source>
        <dbReference type="ARBA" id="ARBA00006545"/>
    </source>
</evidence>
<dbReference type="InterPro" id="IPR026854">
    <property type="entry name" value="VPS13_N"/>
</dbReference>
<feature type="region of interest" description="Disordered" evidence="4">
    <location>
        <begin position="2575"/>
        <end position="2602"/>
    </location>
</feature>
<dbReference type="Proteomes" id="UP000039865">
    <property type="component" value="Unassembled WGS sequence"/>
</dbReference>
<dbReference type="GO" id="GO:0045053">
    <property type="term" value="P:protein retention in Golgi apparatus"/>
    <property type="evidence" value="ECO:0007669"/>
    <property type="project" value="TreeGrafter"/>
</dbReference>
<organism evidence="6 7">
    <name type="scientific">Stylonychia lemnae</name>
    <name type="common">Ciliate</name>
    <dbReference type="NCBI Taxonomy" id="5949"/>
    <lineage>
        <taxon>Eukaryota</taxon>
        <taxon>Sar</taxon>
        <taxon>Alveolata</taxon>
        <taxon>Ciliophora</taxon>
        <taxon>Intramacronucleata</taxon>
        <taxon>Spirotrichea</taxon>
        <taxon>Stichotrichia</taxon>
        <taxon>Sporadotrichida</taxon>
        <taxon>Oxytrichidae</taxon>
        <taxon>Stylonychinae</taxon>
        <taxon>Stylonychia</taxon>
    </lineage>
</organism>
<evidence type="ECO:0000256" key="4">
    <source>
        <dbReference type="SAM" id="MobiDB-lite"/>
    </source>
</evidence>
<reference evidence="6 7" key="1">
    <citation type="submission" date="2014-06" db="EMBL/GenBank/DDBJ databases">
        <authorList>
            <person name="Swart Estienne"/>
        </authorList>
    </citation>
    <scope>NUCLEOTIDE SEQUENCE [LARGE SCALE GENOMIC DNA]</scope>
    <source>
        <strain evidence="6 7">130c</strain>
    </source>
</reference>
<evidence type="ECO:0000256" key="3">
    <source>
        <dbReference type="SAM" id="Coils"/>
    </source>
</evidence>
<feature type="coiled-coil region" evidence="3">
    <location>
        <begin position="416"/>
        <end position="480"/>
    </location>
</feature>
<comment type="similarity">
    <text evidence="1">Belongs to the VPS13 family.</text>
</comment>
<dbReference type="OrthoDB" id="286316at2759"/>
<accession>A0A078B440</accession>
<dbReference type="PANTHER" id="PTHR16166:SF93">
    <property type="entry name" value="INTERMEMBRANE LIPID TRANSFER PROTEIN VPS13"/>
    <property type="match status" value="1"/>
</dbReference>
<dbReference type="Pfam" id="PF12624">
    <property type="entry name" value="VPS13_N"/>
    <property type="match status" value="1"/>
</dbReference>
<dbReference type="PANTHER" id="PTHR16166">
    <property type="entry name" value="VACUOLAR PROTEIN SORTING-ASSOCIATED PROTEIN VPS13"/>
    <property type="match status" value="1"/>
</dbReference>
<dbReference type="InParanoid" id="A0A078B440"/>
<evidence type="ECO:0000313" key="6">
    <source>
        <dbReference type="EMBL" id="CDW89011.1"/>
    </source>
</evidence>
<evidence type="ECO:0000313" key="7">
    <source>
        <dbReference type="Proteomes" id="UP000039865"/>
    </source>
</evidence>
<feature type="compositionally biased region" description="Basic and acidic residues" evidence="4">
    <location>
        <begin position="2577"/>
        <end position="2601"/>
    </location>
</feature>
<keyword evidence="7" id="KW-1185">Reference proteome</keyword>
<keyword evidence="2" id="KW-0813">Transport</keyword>
<feature type="coiled-coil region" evidence="3">
    <location>
        <begin position="1152"/>
        <end position="1179"/>
    </location>
</feature>
<proteinExistence type="inferred from homology"/>
<keyword evidence="3" id="KW-0175">Coiled coil</keyword>
<dbReference type="OMA" id="RMWSVYS"/>
<name>A0A078B440_STYLE</name>
<feature type="domain" description="Chorein N-terminal" evidence="5">
    <location>
        <begin position="1"/>
        <end position="352"/>
    </location>
</feature>